<reference evidence="2" key="1">
    <citation type="journal article" date="2022" name="Nat. Commun.">
        <title>Chromosome evolution and the genetic basis of agronomically important traits in greater yam.</title>
        <authorList>
            <person name="Bredeson J.V."/>
            <person name="Lyons J.B."/>
            <person name="Oniyinde I.O."/>
            <person name="Okereke N.R."/>
            <person name="Kolade O."/>
            <person name="Nnabue I."/>
            <person name="Nwadili C.O."/>
            <person name="Hribova E."/>
            <person name="Parker M."/>
            <person name="Nwogha J."/>
            <person name="Shu S."/>
            <person name="Carlson J."/>
            <person name="Kariba R."/>
            <person name="Muthemba S."/>
            <person name="Knop K."/>
            <person name="Barton G.J."/>
            <person name="Sherwood A.V."/>
            <person name="Lopez-Montes A."/>
            <person name="Asiedu R."/>
            <person name="Jamnadass R."/>
            <person name="Muchugi A."/>
            <person name="Goodstein D."/>
            <person name="Egesi C.N."/>
            <person name="Featherston J."/>
            <person name="Asfaw A."/>
            <person name="Simpson G.G."/>
            <person name="Dolezel J."/>
            <person name="Hendre P.S."/>
            <person name="Van Deynze A."/>
            <person name="Kumar P.L."/>
            <person name="Obidiegwu J.E."/>
            <person name="Bhattacharjee R."/>
            <person name="Rokhsar D.S."/>
        </authorList>
    </citation>
    <scope>NUCLEOTIDE SEQUENCE [LARGE SCALE GENOMIC DNA]</scope>
    <source>
        <strain evidence="2">cv. TDa95/00328</strain>
    </source>
</reference>
<gene>
    <name evidence="1" type="ORF">IHE45_11G084700</name>
</gene>
<evidence type="ECO:0000313" key="1">
    <source>
        <dbReference type="EMBL" id="KAH7669539.1"/>
    </source>
</evidence>
<organism evidence="1 2">
    <name type="scientific">Dioscorea alata</name>
    <name type="common">Purple yam</name>
    <dbReference type="NCBI Taxonomy" id="55571"/>
    <lineage>
        <taxon>Eukaryota</taxon>
        <taxon>Viridiplantae</taxon>
        <taxon>Streptophyta</taxon>
        <taxon>Embryophyta</taxon>
        <taxon>Tracheophyta</taxon>
        <taxon>Spermatophyta</taxon>
        <taxon>Magnoliopsida</taxon>
        <taxon>Liliopsida</taxon>
        <taxon>Dioscoreales</taxon>
        <taxon>Dioscoreaceae</taxon>
        <taxon>Dioscorea</taxon>
    </lineage>
</organism>
<comment type="caution">
    <text evidence="1">The sequence shown here is derived from an EMBL/GenBank/DDBJ whole genome shotgun (WGS) entry which is preliminary data.</text>
</comment>
<dbReference type="Proteomes" id="UP000827976">
    <property type="component" value="Chromosome 11"/>
</dbReference>
<name>A0ACB7V7L6_DIOAL</name>
<keyword evidence="2" id="KW-1185">Reference proteome</keyword>
<protein>
    <submittedName>
        <fullName evidence="1">Zinc finger RING/FYVE/PHD-type protein</fullName>
    </submittedName>
</protein>
<sequence>MASAEPPATSPSLIYMPLVIALCIIASVVLALLALHSIIVRLCSGDRRETSRATIAGGVEKKVVDAIPVHAYTKKEKSLWLSQNDCPVCLGELEEGQPIKVLPNCHHIFHVLCIDAWLAFHSTCPFCRSEITMSDSPVVPEGDGVSGGSGDASSACPSTSGSILMHFMEMLKLRSSLEPQQNIQQHPSDGSSRRACVMV</sequence>
<dbReference type="EMBL" id="CM037021">
    <property type="protein sequence ID" value="KAH7669539.1"/>
    <property type="molecule type" value="Genomic_DNA"/>
</dbReference>
<proteinExistence type="predicted"/>
<accession>A0ACB7V7L6</accession>
<evidence type="ECO:0000313" key="2">
    <source>
        <dbReference type="Proteomes" id="UP000827976"/>
    </source>
</evidence>